<reference evidence="1" key="1">
    <citation type="submission" date="2022-06" db="EMBL/GenBank/DDBJ databases">
        <authorList>
            <person name="Dietemann V."/>
            <person name="Ory F."/>
            <person name="Dainat B."/>
            <person name="Oberhansli S."/>
        </authorList>
    </citation>
    <scope>NUCLEOTIDE SEQUENCE</scope>
    <source>
        <strain evidence="1">Ena-SAMPLE-TAB-26-04-2022-14:26:32:270-5432</strain>
    </source>
</reference>
<gene>
    <name evidence="1" type="ORF">WJ0W_005356</name>
</gene>
<sequence length="87" mass="9690">MNGADSDHLFNLLSFALPFVQKRHSQAEQRIRWDLPGTPEDIGVGGFTSPFFFAPIVVIRAHLEFSFLTGRESVAKNRENGAEGEIT</sequence>
<organism evidence="1 2">
    <name type="scientific">Paenibacillus melissococcoides</name>
    <dbReference type="NCBI Taxonomy" id="2912268"/>
    <lineage>
        <taxon>Bacteria</taxon>
        <taxon>Bacillati</taxon>
        <taxon>Bacillota</taxon>
        <taxon>Bacilli</taxon>
        <taxon>Bacillales</taxon>
        <taxon>Paenibacillaceae</taxon>
        <taxon>Paenibacillus</taxon>
    </lineage>
</organism>
<comment type="caution">
    <text evidence="1">The sequence shown here is derived from an EMBL/GenBank/DDBJ whole genome shotgun (WGS) entry which is preliminary data.</text>
</comment>
<dbReference type="EMBL" id="CALYLO010000009">
    <property type="protein sequence ID" value="CAH8248101.1"/>
    <property type="molecule type" value="Genomic_DNA"/>
</dbReference>
<accession>A0ABM9G852</accession>
<name>A0ABM9G852_9BACL</name>
<protein>
    <submittedName>
        <fullName evidence="1">Uncharacterized protein</fullName>
    </submittedName>
</protein>
<evidence type="ECO:0000313" key="2">
    <source>
        <dbReference type="Proteomes" id="UP001154322"/>
    </source>
</evidence>
<proteinExistence type="predicted"/>
<keyword evidence="2" id="KW-1185">Reference proteome</keyword>
<dbReference type="Proteomes" id="UP001154322">
    <property type="component" value="Unassembled WGS sequence"/>
</dbReference>
<evidence type="ECO:0000313" key="1">
    <source>
        <dbReference type="EMBL" id="CAH8248101.1"/>
    </source>
</evidence>